<reference evidence="1" key="1">
    <citation type="submission" date="2020-11" db="EMBL/GenBank/DDBJ databases">
        <authorList>
            <person name="Tran Van P."/>
        </authorList>
    </citation>
    <scope>NUCLEOTIDE SEQUENCE</scope>
</reference>
<evidence type="ECO:0000313" key="1">
    <source>
        <dbReference type="EMBL" id="CAD7627974.1"/>
    </source>
</evidence>
<dbReference type="AlphaFoldDB" id="A0A7R9KRC3"/>
<gene>
    <name evidence="1" type="ORF">OSB1V03_LOCUS8398</name>
</gene>
<accession>A0A7R9KRC3</accession>
<evidence type="ECO:0000313" key="2">
    <source>
        <dbReference type="Proteomes" id="UP000759131"/>
    </source>
</evidence>
<protein>
    <submittedName>
        <fullName evidence="1">Uncharacterized protein</fullName>
    </submittedName>
</protein>
<proteinExistence type="predicted"/>
<dbReference type="EMBL" id="CAJPIZ010005232">
    <property type="protein sequence ID" value="CAG2108404.1"/>
    <property type="molecule type" value="Genomic_DNA"/>
</dbReference>
<keyword evidence="2" id="KW-1185">Reference proteome</keyword>
<name>A0A7R9KRC3_9ACAR</name>
<organism evidence="1">
    <name type="scientific">Medioppia subpectinata</name>
    <dbReference type="NCBI Taxonomy" id="1979941"/>
    <lineage>
        <taxon>Eukaryota</taxon>
        <taxon>Metazoa</taxon>
        <taxon>Ecdysozoa</taxon>
        <taxon>Arthropoda</taxon>
        <taxon>Chelicerata</taxon>
        <taxon>Arachnida</taxon>
        <taxon>Acari</taxon>
        <taxon>Acariformes</taxon>
        <taxon>Sarcoptiformes</taxon>
        <taxon>Oribatida</taxon>
        <taxon>Brachypylina</taxon>
        <taxon>Oppioidea</taxon>
        <taxon>Oppiidae</taxon>
        <taxon>Medioppia</taxon>
    </lineage>
</organism>
<sequence length="134" mass="15702">MTSKPKSEGFVDYKKMSAEDLAAERHRAYRMLTEANRLLDIAKHRMQHLEERDRVSSAQLIRYRDLLPKIKSNVFEMKNLMENKDSDAGDRHQTLVNQLVSLFEDFDADVKQYEESNAEVLQRIAAIEDKTQEK</sequence>
<dbReference type="Proteomes" id="UP000759131">
    <property type="component" value="Unassembled WGS sequence"/>
</dbReference>
<dbReference type="EMBL" id="OC859807">
    <property type="protein sequence ID" value="CAD7627974.1"/>
    <property type="molecule type" value="Genomic_DNA"/>
</dbReference>